<dbReference type="KEGG" id="jsv:CNX70_01515"/>
<proteinExistence type="predicted"/>
<dbReference type="EMBL" id="CP023422">
    <property type="protein sequence ID" value="ATD59007.1"/>
    <property type="molecule type" value="Genomic_DNA"/>
</dbReference>
<evidence type="ECO:0000259" key="1">
    <source>
        <dbReference type="Pfam" id="PF20075"/>
    </source>
</evidence>
<feature type="domain" description="DUF6471" evidence="1">
    <location>
        <begin position="5"/>
        <end position="69"/>
    </location>
</feature>
<dbReference type="AlphaFoldDB" id="A0A290WQ37"/>
<reference evidence="2 3" key="1">
    <citation type="submission" date="2017-09" db="EMBL/GenBank/DDBJ databases">
        <title>Complete genome sequence of Janthinobacterium svalbardensis PAMC 27463.</title>
        <authorList>
            <person name="Cho Y.-J."/>
            <person name="Cho A."/>
            <person name="Kim O.-S."/>
            <person name="Lee J.-I."/>
        </authorList>
    </citation>
    <scope>NUCLEOTIDE SEQUENCE [LARGE SCALE GENOMIC DNA]</scope>
    <source>
        <strain evidence="2 3">PAMC 27463</strain>
    </source>
</reference>
<organism evidence="2 3">
    <name type="scientific">Janthinobacterium svalbardensis</name>
    <dbReference type="NCBI Taxonomy" id="368607"/>
    <lineage>
        <taxon>Bacteria</taxon>
        <taxon>Pseudomonadati</taxon>
        <taxon>Pseudomonadota</taxon>
        <taxon>Betaproteobacteria</taxon>
        <taxon>Burkholderiales</taxon>
        <taxon>Oxalobacteraceae</taxon>
        <taxon>Janthinobacterium</taxon>
    </lineage>
</organism>
<dbReference type="Proteomes" id="UP000218437">
    <property type="component" value="Chromosome"/>
</dbReference>
<gene>
    <name evidence="2" type="ORF">CNX70_01515</name>
</gene>
<dbReference type="RefSeq" id="WP_096232905.1">
    <property type="nucleotide sequence ID" value="NZ_CP023422.1"/>
</dbReference>
<dbReference type="InterPro" id="IPR045526">
    <property type="entry name" value="DUF6471"/>
</dbReference>
<evidence type="ECO:0000313" key="2">
    <source>
        <dbReference type="EMBL" id="ATD59007.1"/>
    </source>
</evidence>
<keyword evidence="3" id="KW-1185">Reference proteome</keyword>
<accession>A0A290WQ37</accession>
<evidence type="ECO:0000313" key="3">
    <source>
        <dbReference type="Proteomes" id="UP000218437"/>
    </source>
</evidence>
<dbReference type="Pfam" id="PF20075">
    <property type="entry name" value="DUF6471"/>
    <property type="match status" value="1"/>
</dbReference>
<sequence length="71" mass="8170">MHEEWNERATNLLKSEMARAGVSYEELISRLQEIGIDEGYKGLVNKINRGAFSFVFFMQCMKALGITEVRL</sequence>
<protein>
    <recommendedName>
        <fullName evidence="1">DUF6471 domain-containing protein</fullName>
    </recommendedName>
</protein>
<name>A0A290WQ37_9BURK</name>